<gene>
    <name evidence="3" type="ORF">H9Y04_05245</name>
</gene>
<feature type="compositionally biased region" description="Polar residues" evidence="1">
    <location>
        <begin position="47"/>
        <end position="58"/>
    </location>
</feature>
<feature type="signal peptide" evidence="2">
    <location>
        <begin position="1"/>
        <end position="28"/>
    </location>
</feature>
<dbReference type="InterPro" id="IPR036278">
    <property type="entry name" value="Sialidase_sf"/>
</dbReference>
<dbReference type="EMBL" id="JACTVJ010000004">
    <property type="protein sequence ID" value="MBC9711974.1"/>
    <property type="molecule type" value="Genomic_DNA"/>
</dbReference>
<dbReference type="CDD" id="cd15482">
    <property type="entry name" value="Sialidase_non-viral"/>
    <property type="match status" value="1"/>
</dbReference>
<proteinExistence type="predicted"/>
<dbReference type="SUPFAM" id="SSF50939">
    <property type="entry name" value="Sialidases"/>
    <property type="match status" value="1"/>
</dbReference>
<keyword evidence="2" id="KW-0732">Signal</keyword>
<feature type="region of interest" description="Disordered" evidence="1">
    <location>
        <begin position="77"/>
        <end position="100"/>
    </location>
</feature>
<feature type="region of interest" description="Disordered" evidence="1">
    <location>
        <begin position="113"/>
        <end position="134"/>
    </location>
</feature>
<feature type="compositionally biased region" description="Polar residues" evidence="1">
    <location>
        <begin position="265"/>
        <end position="277"/>
    </location>
</feature>
<dbReference type="RefSeq" id="WP_187812475.1">
    <property type="nucleotide sequence ID" value="NZ_JACTVJ010000004.1"/>
</dbReference>
<dbReference type="Pfam" id="PF02012">
    <property type="entry name" value="BNR"/>
    <property type="match status" value="1"/>
</dbReference>
<protein>
    <submittedName>
        <fullName evidence="3">Exo-alpha-sialidase</fullName>
    </submittedName>
</protein>
<accession>A0ABR7SAE6</accession>
<dbReference type="Proteomes" id="UP000642284">
    <property type="component" value="Unassembled WGS sequence"/>
</dbReference>
<evidence type="ECO:0000313" key="3">
    <source>
        <dbReference type="EMBL" id="MBC9711974.1"/>
    </source>
</evidence>
<feature type="region of interest" description="Disordered" evidence="1">
    <location>
        <begin position="38"/>
        <end position="58"/>
    </location>
</feature>
<dbReference type="Gene3D" id="2.120.10.10">
    <property type="match status" value="2"/>
</dbReference>
<feature type="region of interest" description="Disordered" evidence="1">
    <location>
        <begin position="265"/>
        <end position="290"/>
    </location>
</feature>
<evidence type="ECO:0000256" key="2">
    <source>
        <dbReference type="SAM" id="SignalP"/>
    </source>
</evidence>
<feature type="compositionally biased region" description="Polar residues" evidence="1">
    <location>
        <begin position="113"/>
        <end position="124"/>
    </location>
</feature>
<comment type="caution">
    <text evidence="3">The sequence shown here is derived from an EMBL/GenBank/DDBJ whole genome shotgun (WGS) entry which is preliminary data.</text>
</comment>
<dbReference type="InterPro" id="IPR002860">
    <property type="entry name" value="BNR_rpt"/>
</dbReference>
<keyword evidence="4" id="KW-1185">Reference proteome</keyword>
<name>A0ABR7SAE6_9ACTN</name>
<organism evidence="3 4">
    <name type="scientific">Streptomyces polyasparticus</name>
    <dbReference type="NCBI Taxonomy" id="2767826"/>
    <lineage>
        <taxon>Bacteria</taxon>
        <taxon>Bacillati</taxon>
        <taxon>Actinomycetota</taxon>
        <taxon>Actinomycetes</taxon>
        <taxon>Kitasatosporales</taxon>
        <taxon>Streptomycetaceae</taxon>
        <taxon>Streptomyces</taxon>
    </lineage>
</organism>
<sequence>MSRRWASRLVLSAAAGLLVIPLATPAAAASAIDVQANSPQVAGDPASDTTAVFPTNKQNETSVAVNPLDDRLLISGANDEQRQPACGPGPVRGPGVDPSDCSFFPGVGTSGVYTSSDGGKSWTNRGLLDDQPSWKASDFVSDGDPVISYGPKPQADGSFSYAKGARAYYSSLASYKPGRSPYPPNKAPELLAVAYSDDNGLTWSAPVIATVKENPNDFNDKEWVTVDASPTSPYFGQVYLTWTEFRAAGQSEPVMVSVSRNGGRSYSLPKQLSPAGNNGTGNGRQGSMPTVGPDGTVYVGWEEGSQQLVSVSRDGGSRWARPVSAGSVVDIHDPIPGSNFRTNSFLSIAADPRPGSTSVWAAWVNRTPDGGRVVVVRSTDRGATWSAPETVSGGAEGYAFYQGLAVAPNGRVDVGYQAQKAKDPTTYGTGNAAIDAWYVARPDGGGWSSPVKVSGASSDPAVSAQNNLARQFMGDYNTMASTAKKAWFITTDARRGAGCPAVDAYQHEVEGTSVVRGDMRDRIATRLGKDPYAADPLSKPAPPLDCPAQFGNTDAYVAVITP</sequence>
<feature type="chain" id="PRO_5045635951" evidence="2">
    <location>
        <begin position="29"/>
        <end position="562"/>
    </location>
</feature>
<evidence type="ECO:0000256" key="1">
    <source>
        <dbReference type="SAM" id="MobiDB-lite"/>
    </source>
</evidence>
<reference evidence="3 4" key="1">
    <citation type="submission" date="2020-08" db="EMBL/GenBank/DDBJ databases">
        <title>Genemic of Streptomyces polyaspartic.</title>
        <authorList>
            <person name="Liu W."/>
        </authorList>
    </citation>
    <scope>NUCLEOTIDE SEQUENCE [LARGE SCALE GENOMIC DNA]</scope>
    <source>
        <strain evidence="3 4">TRM66268-LWL</strain>
    </source>
</reference>
<evidence type="ECO:0000313" key="4">
    <source>
        <dbReference type="Proteomes" id="UP000642284"/>
    </source>
</evidence>